<keyword evidence="1" id="KW-0812">Transmembrane</keyword>
<dbReference type="EMBL" id="BCSY01000042">
    <property type="protein sequence ID" value="GAS95745.1"/>
    <property type="molecule type" value="Genomic_DNA"/>
</dbReference>
<keyword evidence="1" id="KW-1133">Transmembrane helix</keyword>
<dbReference type="RefSeq" id="WP_036439623.1">
    <property type="nucleotide sequence ID" value="NZ_BCSY01000042.1"/>
</dbReference>
<name>A0A117IA44_MYCCR</name>
<dbReference type="AlphaFoldDB" id="A0A117IA44"/>
<dbReference type="OrthoDB" id="4764641at2"/>
<evidence type="ECO:0000313" key="2">
    <source>
        <dbReference type="EMBL" id="GAS95745.1"/>
    </source>
</evidence>
<reference evidence="3" key="2">
    <citation type="submission" date="2016-02" db="EMBL/GenBank/DDBJ databases">
        <title>Draft genome sequence of five rapidly growing Mycobacterium species.</title>
        <authorList>
            <person name="Katahira K."/>
            <person name="Gotou Y."/>
            <person name="Iida K."/>
            <person name="Ogura Y."/>
            <person name="Hayashi T."/>
        </authorList>
    </citation>
    <scope>NUCLEOTIDE SEQUENCE [LARGE SCALE GENOMIC DNA]</scope>
    <source>
        <strain evidence="3">JCM15298</strain>
    </source>
</reference>
<feature type="transmembrane region" description="Helical" evidence="1">
    <location>
        <begin position="52"/>
        <end position="70"/>
    </location>
</feature>
<evidence type="ECO:0000256" key="1">
    <source>
        <dbReference type="SAM" id="Phobius"/>
    </source>
</evidence>
<reference evidence="3" key="1">
    <citation type="journal article" date="2016" name="Genome Announc.">
        <title>Draft Genome Sequences of Five Rapidly Growing Mycobacterium Species, M. thermoresistibile, M. fortuitum subsp. acetamidolyticum, M. canariasense, M. brisbanense, and M. novocastrense.</title>
        <authorList>
            <person name="Katahira K."/>
            <person name="Ogura Y."/>
            <person name="Gotoh Y."/>
            <person name="Hayashi T."/>
        </authorList>
    </citation>
    <scope>NUCLEOTIDE SEQUENCE [LARGE SCALE GENOMIC DNA]</scope>
    <source>
        <strain evidence="3">JCM15298</strain>
    </source>
</reference>
<accession>A0A117IA44</accession>
<dbReference type="Proteomes" id="UP000069443">
    <property type="component" value="Unassembled WGS sequence"/>
</dbReference>
<keyword evidence="3" id="KW-1185">Reference proteome</keyword>
<protein>
    <submittedName>
        <fullName evidence="2">Uncharacterized protein</fullName>
    </submittedName>
</protein>
<gene>
    <name evidence="2" type="ORF">RMCC_2711</name>
</gene>
<feature type="transmembrane region" description="Helical" evidence="1">
    <location>
        <begin position="82"/>
        <end position="104"/>
    </location>
</feature>
<keyword evidence="1" id="KW-0472">Membrane</keyword>
<comment type="caution">
    <text evidence="2">The sequence shown here is derived from an EMBL/GenBank/DDBJ whole genome shotgun (WGS) entry which is preliminary data.</text>
</comment>
<proteinExistence type="predicted"/>
<feature type="transmembrane region" description="Helical" evidence="1">
    <location>
        <begin position="12"/>
        <end position="32"/>
    </location>
</feature>
<organism evidence="2 3">
    <name type="scientific">Mycolicibacterium canariasense</name>
    <name type="common">Mycobacterium canariasense</name>
    <dbReference type="NCBI Taxonomy" id="228230"/>
    <lineage>
        <taxon>Bacteria</taxon>
        <taxon>Bacillati</taxon>
        <taxon>Actinomycetota</taxon>
        <taxon>Actinomycetes</taxon>
        <taxon>Mycobacteriales</taxon>
        <taxon>Mycobacteriaceae</taxon>
        <taxon>Mycolicibacterium</taxon>
    </lineage>
</organism>
<evidence type="ECO:0000313" key="3">
    <source>
        <dbReference type="Proteomes" id="UP000069443"/>
    </source>
</evidence>
<sequence length="106" mass="11058">MSQEQARDRAVLLSITALAAMAIAYLLIWAVLRDPDMTDKLMNGIAPPGTAVVGNRVAVIGGIIAALGAWTAAITSRRVIPVLLVVLASVPFAPMTLFTLALAFDG</sequence>